<evidence type="ECO:0000313" key="1">
    <source>
        <dbReference type="Proteomes" id="UP000887576"/>
    </source>
</evidence>
<accession>A0AC34RH45</accession>
<sequence>MFDDMFNEEIVERYQEMLLQWKEKYDFDVIFLAGGTNRIPILQEIVKKEFPNGKIIMDGQVEIITATGAAIHGLQLLNGDCVPLSSFTRFNANDFGGKYMRSHISAATSEENEIEKMRRKANSLKVENPKLFIKKIEMIPHKKI</sequence>
<protein>
    <submittedName>
        <fullName evidence="2">Heat shock protein 70</fullName>
    </submittedName>
</protein>
<proteinExistence type="predicted"/>
<organism evidence="1 2">
    <name type="scientific">Panagrolaimus sp. JU765</name>
    <dbReference type="NCBI Taxonomy" id="591449"/>
    <lineage>
        <taxon>Eukaryota</taxon>
        <taxon>Metazoa</taxon>
        <taxon>Ecdysozoa</taxon>
        <taxon>Nematoda</taxon>
        <taxon>Chromadorea</taxon>
        <taxon>Rhabditida</taxon>
        <taxon>Tylenchina</taxon>
        <taxon>Panagrolaimomorpha</taxon>
        <taxon>Panagrolaimoidea</taxon>
        <taxon>Panagrolaimidae</taxon>
        <taxon>Panagrolaimus</taxon>
    </lineage>
</organism>
<name>A0AC34RH45_9BILA</name>
<dbReference type="Proteomes" id="UP000887576">
    <property type="component" value="Unplaced"/>
</dbReference>
<evidence type="ECO:0000313" key="2">
    <source>
        <dbReference type="WBParaSite" id="JU765_v2.g6810.t1"/>
    </source>
</evidence>
<dbReference type="WBParaSite" id="JU765_v2.g6810.t1">
    <property type="protein sequence ID" value="JU765_v2.g6810.t1"/>
    <property type="gene ID" value="JU765_v2.g6810"/>
</dbReference>
<reference evidence="2" key="1">
    <citation type="submission" date="2022-11" db="UniProtKB">
        <authorList>
            <consortium name="WormBaseParasite"/>
        </authorList>
    </citation>
    <scope>IDENTIFICATION</scope>
</reference>